<evidence type="ECO:0000256" key="2">
    <source>
        <dbReference type="ARBA" id="ARBA00004418"/>
    </source>
</evidence>
<evidence type="ECO:0000256" key="9">
    <source>
        <dbReference type="SAM" id="Phobius"/>
    </source>
</evidence>
<dbReference type="Gene3D" id="3.30.700.10">
    <property type="entry name" value="Glycoprotein, Type 4 Pilin"/>
    <property type="match status" value="1"/>
</dbReference>
<keyword evidence="4 9" id="KW-0812">Transmembrane</keyword>
<feature type="transmembrane region" description="Helical" evidence="9">
    <location>
        <begin position="6"/>
        <end position="30"/>
    </location>
</feature>
<evidence type="ECO:0000256" key="6">
    <source>
        <dbReference type="ARBA" id="ARBA00022989"/>
    </source>
</evidence>
<dbReference type="InterPro" id="IPR045584">
    <property type="entry name" value="Pilin-like"/>
</dbReference>
<gene>
    <name evidence="10" type="primary">pilE1</name>
    <name evidence="10" type="ORF">Mcate_02297</name>
</gene>
<dbReference type="AlphaFoldDB" id="A0A399DV84"/>
<proteinExistence type="predicted"/>
<dbReference type="PANTHER" id="PTHR30093:SF44">
    <property type="entry name" value="TYPE II SECRETION SYSTEM CORE PROTEIN G"/>
    <property type="match status" value="1"/>
</dbReference>
<evidence type="ECO:0000313" key="11">
    <source>
        <dbReference type="Proteomes" id="UP000266089"/>
    </source>
</evidence>
<keyword evidence="7 9" id="KW-0472">Membrane</keyword>
<dbReference type="RefSeq" id="WP_027888160.1">
    <property type="nucleotide sequence ID" value="NZ_JBHSXZ010000001.1"/>
</dbReference>
<dbReference type="GO" id="GO:0009279">
    <property type="term" value="C:cell outer membrane"/>
    <property type="evidence" value="ECO:0007669"/>
    <property type="project" value="UniProtKB-SubCell"/>
</dbReference>
<organism evidence="10 11">
    <name type="scientific">Meiothermus taiwanensis</name>
    <dbReference type="NCBI Taxonomy" id="172827"/>
    <lineage>
        <taxon>Bacteria</taxon>
        <taxon>Thermotogati</taxon>
        <taxon>Deinococcota</taxon>
        <taxon>Deinococci</taxon>
        <taxon>Thermales</taxon>
        <taxon>Thermaceae</taxon>
        <taxon>Meiothermus</taxon>
    </lineage>
</organism>
<evidence type="ECO:0000256" key="4">
    <source>
        <dbReference type="ARBA" id="ARBA00022692"/>
    </source>
</evidence>
<evidence type="ECO:0000256" key="7">
    <source>
        <dbReference type="ARBA" id="ARBA00023136"/>
    </source>
</evidence>
<sequence length="131" mass="14101">MRANGFTLIELAIVIVIIGVLAAVAVPRYIDMTAQARQAQREATLSSIRSAYAIYLARNGGNPPNWTQLSTNLDAPTQLKFNGGSAYMDYDNNNAVATTGERVALLYSDDTCTTLVTNATTAIRCVRNGIN</sequence>
<keyword evidence="5" id="KW-0574">Periplasm</keyword>
<keyword evidence="6 9" id="KW-1133">Transmembrane helix</keyword>
<dbReference type="EMBL" id="QWKX01000071">
    <property type="protein sequence ID" value="RIH75333.1"/>
    <property type="molecule type" value="Genomic_DNA"/>
</dbReference>
<accession>A0A399DV84</accession>
<keyword evidence="3" id="KW-0488">Methylation</keyword>
<reference evidence="10 11" key="1">
    <citation type="submission" date="2018-08" db="EMBL/GenBank/DDBJ databases">
        <title>Meiothermus cateniformans JCM 15151 genome sequencing project.</title>
        <authorList>
            <person name="Da Costa M.S."/>
            <person name="Albuquerque L."/>
            <person name="Raposo P."/>
            <person name="Froufe H.J.C."/>
            <person name="Barroso C.S."/>
            <person name="Egas C."/>
        </authorList>
    </citation>
    <scope>NUCLEOTIDE SEQUENCE [LARGE SCALE GENOMIC DNA]</scope>
    <source>
        <strain evidence="10 11">JCM 15151</strain>
    </source>
</reference>
<dbReference type="InterPro" id="IPR012902">
    <property type="entry name" value="N_methyl_site"/>
</dbReference>
<evidence type="ECO:0000256" key="1">
    <source>
        <dbReference type="ARBA" id="ARBA00004203"/>
    </source>
</evidence>
<keyword evidence="8" id="KW-0998">Cell outer membrane</keyword>
<dbReference type="OrthoDB" id="26275at2"/>
<comment type="subcellular location">
    <subcellularLocation>
        <location evidence="1">Cell outer membrane</location>
        <topology evidence="1">Single-pass membrane protein</topology>
    </subcellularLocation>
    <subcellularLocation>
        <location evidence="2">Periplasm</location>
    </subcellularLocation>
</comment>
<dbReference type="Pfam" id="PF07963">
    <property type="entry name" value="N_methyl"/>
    <property type="match status" value="1"/>
</dbReference>
<dbReference type="Proteomes" id="UP000266089">
    <property type="component" value="Unassembled WGS sequence"/>
</dbReference>
<dbReference type="PANTHER" id="PTHR30093">
    <property type="entry name" value="GENERAL SECRETION PATHWAY PROTEIN G"/>
    <property type="match status" value="1"/>
</dbReference>
<evidence type="ECO:0000256" key="8">
    <source>
        <dbReference type="ARBA" id="ARBA00023237"/>
    </source>
</evidence>
<protein>
    <submittedName>
        <fullName evidence="10">Fimbrial protein</fullName>
    </submittedName>
</protein>
<evidence type="ECO:0000256" key="3">
    <source>
        <dbReference type="ARBA" id="ARBA00022481"/>
    </source>
</evidence>
<dbReference type="NCBIfam" id="TIGR02532">
    <property type="entry name" value="IV_pilin_GFxxxE"/>
    <property type="match status" value="1"/>
</dbReference>
<dbReference type="SUPFAM" id="SSF54523">
    <property type="entry name" value="Pili subunits"/>
    <property type="match status" value="1"/>
</dbReference>
<evidence type="ECO:0000256" key="5">
    <source>
        <dbReference type="ARBA" id="ARBA00022764"/>
    </source>
</evidence>
<dbReference type="GO" id="GO:0042597">
    <property type="term" value="C:periplasmic space"/>
    <property type="evidence" value="ECO:0007669"/>
    <property type="project" value="UniProtKB-SubCell"/>
</dbReference>
<evidence type="ECO:0000313" key="10">
    <source>
        <dbReference type="EMBL" id="RIH75333.1"/>
    </source>
</evidence>
<comment type="caution">
    <text evidence="10">The sequence shown here is derived from an EMBL/GenBank/DDBJ whole genome shotgun (WGS) entry which is preliminary data.</text>
</comment>
<name>A0A399DV84_9DEIN</name>